<protein>
    <submittedName>
        <fullName evidence="1">Uncharacterized protein</fullName>
    </submittedName>
</protein>
<name>A0A3D9ZV22_9ACTN</name>
<accession>A0A3D9ZV22</accession>
<dbReference type="Proteomes" id="UP000256913">
    <property type="component" value="Unassembled WGS sequence"/>
</dbReference>
<evidence type="ECO:0000313" key="1">
    <source>
        <dbReference type="EMBL" id="REG01028.1"/>
    </source>
</evidence>
<keyword evidence="2" id="KW-1185">Reference proteome</keyword>
<gene>
    <name evidence="1" type="ORF">DFJ67_7100</name>
</gene>
<dbReference type="AlphaFoldDB" id="A0A3D9ZV22"/>
<evidence type="ECO:0000313" key="2">
    <source>
        <dbReference type="Proteomes" id="UP000256913"/>
    </source>
</evidence>
<comment type="caution">
    <text evidence="1">The sequence shown here is derived from an EMBL/GenBank/DDBJ whole genome shotgun (WGS) entry which is preliminary data.</text>
</comment>
<reference evidence="1 2" key="1">
    <citation type="submission" date="2018-08" db="EMBL/GenBank/DDBJ databases">
        <title>Sequencing the genomes of 1000 actinobacteria strains.</title>
        <authorList>
            <person name="Klenk H.-P."/>
        </authorList>
    </citation>
    <scope>NUCLEOTIDE SEQUENCE [LARGE SCALE GENOMIC DNA]</scope>
    <source>
        <strain evidence="1 2">DSM 44099</strain>
    </source>
</reference>
<dbReference type="OrthoDB" id="3298382at2"/>
<organism evidence="1 2">
    <name type="scientific">Asanoa ferruginea</name>
    <dbReference type="NCBI Taxonomy" id="53367"/>
    <lineage>
        <taxon>Bacteria</taxon>
        <taxon>Bacillati</taxon>
        <taxon>Actinomycetota</taxon>
        <taxon>Actinomycetes</taxon>
        <taxon>Micromonosporales</taxon>
        <taxon>Micromonosporaceae</taxon>
        <taxon>Asanoa</taxon>
    </lineage>
</organism>
<dbReference type="EMBL" id="QUMQ01000001">
    <property type="protein sequence ID" value="REG01028.1"/>
    <property type="molecule type" value="Genomic_DNA"/>
</dbReference>
<proteinExistence type="predicted"/>
<sequence length="62" mass="6786">MLATVVGRWAVVAVALPLAAAGVRKVSQVLEARRGGPSGMTRSMQQFADLLGMGRRKRRRFF</sequence>